<keyword evidence="3" id="KW-1185">Reference proteome</keyword>
<dbReference type="EMBL" id="CP055902">
    <property type="protein sequence ID" value="QKX62559.1"/>
    <property type="molecule type" value="Genomic_DNA"/>
</dbReference>
<proteinExistence type="predicted"/>
<organism evidence="2 3">
    <name type="scientific">Talaromyces rugulosus</name>
    <name type="common">Penicillium rugulosum</name>
    <dbReference type="NCBI Taxonomy" id="121627"/>
    <lineage>
        <taxon>Eukaryota</taxon>
        <taxon>Fungi</taxon>
        <taxon>Dikarya</taxon>
        <taxon>Ascomycota</taxon>
        <taxon>Pezizomycotina</taxon>
        <taxon>Eurotiomycetes</taxon>
        <taxon>Eurotiomycetidae</taxon>
        <taxon>Eurotiales</taxon>
        <taxon>Trichocomaceae</taxon>
        <taxon>Talaromyces</taxon>
        <taxon>Talaromyces sect. Islandici</taxon>
    </lineage>
</organism>
<dbReference type="RefSeq" id="XP_035348733.1">
    <property type="nucleotide sequence ID" value="XM_035492840.1"/>
</dbReference>
<evidence type="ECO:0000313" key="3">
    <source>
        <dbReference type="Proteomes" id="UP000509510"/>
    </source>
</evidence>
<dbReference type="GeneID" id="55997203"/>
<protein>
    <submittedName>
        <fullName evidence="2">Uncharacterized protein</fullName>
    </submittedName>
</protein>
<feature type="region of interest" description="Disordered" evidence="1">
    <location>
        <begin position="13"/>
        <end position="38"/>
    </location>
</feature>
<name>A0A7H8R844_TALRU</name>
<dbReference type="AlphaFoldDB" id="A0A7H8R844"/>
<reference evidence="3" key="1">
    <citation type="submission" date="2020-06" db="EMBL/GenBank/DDBJ databases">
        <title>A chromosome-scale genome assembly of Talaromyces rugulosus W13939.</title>
        <authorList>
            <person name="Wang B."/>
            <person name="Guo L."/>
            <person name="Ye K."/>
            <person name="Wang L."/>
        </authorList>
    </citation>
    <scope>NUCLEOTIDE SEQUENCE [LARGE SCALE GENOMIC DNA]</scope>
    <source>
        <strain evidence="3">W13939</strain>
    </source>
</reference>
<gene>
    <name evidence="2" type="ORF">TRUGW13939_09720</name>
</gene>
<accession>A0A7H8R844</accession>
<sequence>MPIYCAKLKRRLEDAASSSASPEKLHASPEQPKSANKSYLALSCSNSTRSKQPSKTLNHLSTSETEMSMQLAYGAGLQEDYNMFSQQSTQQLLTLPPLFLSHPSHWNLYGQFNYSSQLAHSYHPYQTIAPVTSTSKSVEACPDDEVIQGITRENRQ</sequence>
<evidence type="ECO:0000256" key="1">
    <source>
        <dbReference type="SAM" id="MobiDB-lite"/>
    </source>
</evidence>
<evidence type="ECO:0000313" key="2">
    <source>
        <dbReference type="EMBL" id="QKX62559.1"/>
    </source>
</evidence>
<dbReference type="KEGG" id="trg:TRUGW13939_09720"/>
<dbReference type="Proteomes" id="UP000509510">
    <property type="component" value="Chromosome V"/>
</dbReference>